<evidence type="ECO:0000313" key="22">
    <source>
        <dbReference type="EMBL" id="GBC99728.1"/>
    </source>
</evidence>
<protein>
    <recommendedName>
        <fullName evidence="7">Bifunctional chorismate mutase/prephenate dehydratase</fullName>
        <ecNumber evidence="6">4.2.1.51</ecNumber>
    </recommendedName>
    <alternativeName>
        <fullName evidence="16">Chorismate mutase-prephenate dehydratase</fullName>
    </alternativeName>
    <alternativeName>
        <fullName evidence="15">p-protein</fullName>
    </alternativeName>
</protein>
<dbReference type="InterPro" id="IPR010957">
    <property type="entry name" value="G/b/e-P-prot_chorismate_mutase"/>
</dbReference>
<evidence type="ECO:0000259" key="20">
    <source>
        <dbReference type="PROSITE" id="PS51171"/>
    </source>
</evidence>
<dbReference type="Proteomes" id="UP000236173">
    <property type="component" value="Unassembled WGS sequence"/>
</dbReference>
<reference evidence="23" key="1">
    <citation type="submission" date="2017-09" db="EMBL/GenBank/DDBJ databases">
        <title>Metaegenomics of thermophilic ammonia-oxidizing enrichment culture.</title>
        <authorList>
            <person name="Kato S."/>
            <person name="Suzuki K."/>
        </authorList>
    </citation>
    <scope>NUCLEOTIDE SEQUENCE [LARGE SCALE GENOMIC DNA]</scope>
</reference>
<dbReference type="NCBIfam" id="TIGR01807">
    <property type="entry name" value="CM_P2"/>
    <property type="match status" value="1"/>
</dbReference>
<name>A0A2H5XEV9_9BACT</name>
<organism evidence="22 23">
    <name type="scientific">Candidatus Fervidibacter japonicus</name>
    <dbReference type="NCBI Taxonomy" id="2035412"/>
    <lineage>
        <taxon>Bacteria</taxon>
        <taxon>Candidatus Fervidibacterota</taxon>
        <taxon>Candidatus Fervidibacter</taxon>
    </lineage>
</organism>
<comment type="pathway">
    <text evidence="5">Metabolic intermediate biosynthesis; prephenate biosynthesis; prephenate from chorismate: step 1/1.</text>
</comment>
<comment type="catalytic activity">
    <reaction evidence="1">
        <text>chorismate = prephenate</text>
        <dbReference type="Rhea" id="RHEA:13897"/>
        <dbReference type="ChEBI" id="CHEBI:29748"/>
        <dbReference type="ChEBI" id="CHEBI:29934"/>
        <dbReference type="EC" id="5.4.99.5"/>
    </reaction>
</comment>
<keyword evidence="10" id="KW-0057">Aromatic amino acid biosynthesis</keyword>
<evidence type="ECO:0000256" key="10">
    <source>
        <dbReference type="ARBA" id="ARBA00023141"/>
    </source>
</evidence>
<evidence type="ECO:0000313" key="23">
    <source>
        <dbReference type="Proteomes" id="UP000236173"/>
    </source>
</evidence>
<dbReference type="PANTHER" id="PTHR21022">
    <property type="entry name" value="PREPHENATE DEHYDRATASE P PROTEIN"/>
    <property type="match status" value="1"/>
</dbReference>
<dbReference type="GO" id="GO:0004664">
    <property type="term" value="F:prephenate dehydratase activity"/>
    <property type="evidence" value="ECO:0007669"/>
    <property type="project" value="UniProtKB-EC"/>
</dbReference>
<keyword evidence="13" id="KW-0456">Lyase</keyword>
<feature type="domain" description="Prephenate dehydratase" evidence="20">
    <location>
        <begin position="88"/>
        <end position="263"/>
    </location>
</feature>
<evidence type="ECO:0000256" key="1">
    <source>
        <dbReference type="ARBA" id="ARBA00000824"/>
    </source>
</evidence>
<dbReference type="UniPathway" id="UPA00121">
    <property type="reaction ID" value="UER00345"/>
</dbReference>
<feature type="site" description="Essential for prephenate dehydratase activity" evidence="18">
    <location>
        <position position="256"/>
    </location>
</feature>
<feature type="domain" description="Chorismate mutase" evidence="19">
    <location>
        <begin position="1"/>
        <end position="88"/>
    </location>
</feature>
<comment type="function">
    <text evidence="2">Catalyzes the Claisen rearrangement of chorismate to prephenate and the decarboxylation/dehydration of prephenate to phenylpyruvate.</text>
</comment>
<dbReference type="SMART" id="SM00830">
    <property type="entry name" value="CM_2"/>
    <property type="match status" value="1"/>
</dbReference>
<dbReference type="FunFam" id="3.40.190.10:FF:000034">
    <property type="entry name" value="Chorismate mutase/prephenate dehydratase"/>
    <property type="match status" value="1"/>
</dbReference>
<dbReference type="Gene3D" id="1.20.59.10">
    <property type="entry name" value="Chorismate mutase"/>
    <property type="match status" value="1"/>
</dbReference>
<keyword evidence="8" id="KW-0963">Cytoplasm</keyword>
<dbReference type="CDD" id="cd04905">
    <property type="entry name" value="ACT_CM-PDT"/>
    <property type="match status" value="1"/>
</dbReference>
<evidence type="ECO:0000256" key="15">
    <source>
        <dbReference type="ARBA" id="ARBA00031175"/>
    </source>
</evidence>
<comment type="pathway">
    <text evidence="4">Amino-acid biosynthesis; L-phenylalanine biosynthesis; phenylpyruvate from prephenate: step 1/1.</text>
</comment>
<dbReference type="PROSITE" id="PS00857">
    <property type="entry name" value="PREPHENATE_DEHYDR_1"/>
    <property type="match status" value="1"/>
</dbReference>
<evidence type="ECO:0000256" key="3">
    <source>
        <dbReference type="ARBA" id="ARBA00004496"/>
    </source>
</evidence>
<evidence type="ECO:0000256" key="5">
    <source>
        <dbReference type="ARBA" id="ARBA00004817"/>
    </source>
</evidence>
<dbReference type="Gene3D" id="3.30.70.260">
    <property type="match status" value="1"/>
</dbReference>
<dbReference type="InterPro" id="IPR036263">
    <property type="entry name" value="Chorismate_II_sf"/>
</dbReference>
<evidence type="ECO:0000256" key="14">
    <source>
        <dbReference type="ARBA" id="ARBA00023268"/>
    </source>
</evidence>
<dbReference type="PROSITE" id="PS51168">
    <property type="entry name" value="CHORISMATE_MUT_2"/>
    <property type="match status" value="1"/>
</dbReference>
<dbReference type="InterPro" id="IPR002912">
    <property type="entry name" value="ACT_dom"/>
</dbReference>
<dbReference type="PANTHER" id="PTHR21022:SF19">
    <property type="entry name" value="PREPHENATE DEHYDRATASE-RELATED"/>
    <property type="match status" value="1"/>
</dbReference>
<dbReference type="InterPro" id="IPR008242">
    <property type="entry name" value="Chor_mutase/pphenate_deHydtase"/>
</dbReference>
<dbReference type="SUPFAM" id="SSF53850">
    <property type="entry name" value="Periplasmic binding protein-like II"/>
    <property type="match status" value="1"/>
</dbReference>
<dbReference type="CDD" id="cd13630">
    <property type="entry name" value="PBP2_PDT_1"/>
    <property type="match status" value="1"/>
</dbReference>
<comment type="subcellular location">
    <subcellularLocation>
        <location evidence="3">Cytoplasm</location>
    </subcellularLocation>
</comment>
<dbReference type="Gene3D" id="3.40.190.10">
    <property type="entry name" value="Periplasmic binding protein-like II"/>
    <property type="match status" value="2"/>
</dbReference>
<dbReference type="Pfam" id="PF01842">
    <property type="entry name" value="ACT"/>
    <property type="match status" value="1"/>
</dbReference>
<evidence type="ECO:0000256" key="9">
    <source>
        <dbReference type="ARBA" id="ARBA00022605"/>
    </source>
</evidence>
<gene>
    <name evidence="22" type="primary">pheA</name>
    <name evidence="22" type="ORF">HRbin17_02259</name>
</gene>
<feature type="domain" description="ACT" evidence="21">
    <location>
        <begin position="275"/>
        <end position="352"/>
    </location>
</feature>
<dbReference type="InterPro" id="IPR018528">
    <property type="entry name" value="Preph_deHydtase_CS"/>
</dbReference>
<dbReference type="GO" id="GO:0004106">
    <property type="term" value="F:chorismate mutase activity"/>
    <property type="evidence" value="ECO:0007669"/>
    <property type="project" value="UniProtKB-EC"/>
</dbReference>
<dbReference type="GO" id="GO:0005737">
    <property type="term" value="C:cytoplasm"/>
    <property type="evidence" value="ECO:0007669"/>
    <property type="project" value="UniProtKB-SubCell"/>
</dbReference>
<dbReference type="PROSITE" id="PS51671">
    <property type="entry name" value="ACT"/>
    <property type="match status" value="1"/>
</dbReference>
<evidence type="ECO:0000256" key="4">
    <source>
        <dbReference type="ARBA" id="ARBA00004741"/>
    </source>
</evidence>
<evidence type="ECO:0000256" key="17">
    <source>
        <dbReference type="ARBA" id="ARBA00047848"/>
    </source>
</evidence>
<dbReference type="EC" id="4.2.1.51" evidence="6"/>
<dbReference type="InterPro" id="IPR045865">
    <property type="entry name" value="ACT-like_dom_sf"/>
</dbReference>
<dbReference type="PROSITE" id="PS51171">
    <property type="entry name" value="PREPHENATE_DEHYDR_3"/>
    <property type="match status" value="1"/>
</dbReference>
<keyword evidence="14" id="KW-0511">Multifunctional enzyme</keyword>
<evidence type="ECO:0000256" key="12">
    <source>
        <dbReference type="ARBA" id="ARBA00023235"/>
    </source>
</evidence>
<evidence type="ECO:0000256" key="11">
    <source>
        <dbReference type="ARBA" id="ARBA00023222"/>
    </source>
</evidence>
<dbReference type="Pfam" id="PF00800">
    <property type="entry name" value="PDT"/>
    <property type="match status" value="1"/>
</dbReference>
<evidence type="ECO:0000256" key="8">
    <source>
        <dbReference type="ARBA" id="ARBA00022490"/>
    </source>
</evidence>
<dbReference type="GO" id="GO:0046417">
    <property type="term" value="P:chorismate metabolic process"/>
    <property type="evidence" value="ECO:0007669"/>
    <property type="project" value="InterPro"/>
</dbReference>
<dbReference type="FunFam" id="3.30.70.260:FF:000012">
    <property type="entry name" value="Prephenate dehydratase"/>
    <property type="match status" value="1"/>
</dbReference>
<comment type="caution">
    <text evidence="22">The sequence shown here is derived from an EMBL/GenBank/DDBJ whole genome shotgun (WGS) entry which is preliminary data.</text>
</comment>
<sequence>MAALDEWRRQIDAIDEQILQLLVERARLAQHIALLKQQNDLPLYHPEREGSLLARLIALPHEPLTDDAVKAIFREIVSACRAVMRPPRVAFLGPFHSFSHLACEEHFGTFVEPLPQRTIHDVFREVERGNADFGIVPAENVAEGPVGDTLDALLQTPLKIVAEVLLEVNHCLLSKAADLAAVRRVYSRDIALAQCRQWLQNYLPQVELIAVASTAEGAERAATDAEGAAIGPRRAADAYGLQVLAERIQDVPFNLTRFWVLGKRMTAPSGVDKTTIAFSVQHRPGTLYRALSAFARHHINLTMIASRPARHAPWEYVFFADFQGHVQDDPVQAALSELGKECLFLKVLGSYPEAIEAL</sequence>
<dbReference type="PIRSF" id="PIRSF001500">
    <property type="entry name" value="Chor_mut_pdt_Ppr"/>
    <property type="match status" value="1"/>
</dbReference>
<evidence type="ECO:0000256" key="18">
    <source>
        <dbReference type="PIRSR" id="PIRSR001500-2"/>
    </source>
</evidence>
<evidence type="ECO:0000256" key="2">
    <source>
        <dbReference type="ARBA" id="ARBA00002364"/>
    </source>
</evidence>
<evidence type="ECO:0000259" key="19">
    <source>
        <dbReference type="PROSITE" id="PS51168"/>
    </source>
</evidence>
<dbReference type="SUPFAM" id="SSF55021">
    <property type="entry name" value="ACT-like"/>
    <property type="match status" value="1"/>
</dbReference>
<dbReference type="NCBIfam" id="NF008865">
    <property type="entry name" value="PRK11898.1"/>
    <property type="match status" value="1"/>
</dbReference>
<dbReference type="GO" id="GO:0009094">
    <property type="term" value="P:L-phenylalanine biosynthetic process"/>
    <property type="evidence" value="ECO:0007669"/>
    <property type="project" value="UniProtKB-UniPathway"/>
</dbReference>
<comment type="catalytic activity">
    <reaction evidence="17">
        <text>prephenate + H(+) = 3-phenylpyruvate + CO2 + H2O</text>
        <dbReference type="Rhea" id="RHEA:21648"/>
        <dbReference type="ChEBI" id="CHEBI:15377"/>
        <dbReference type="ChEBI" id="CHEBI:15378"/>
        <dbReference type="ChEBI" id="CHEBI:16526"/>
        <dbReference type="ChEBI" id="CHEBI:18005"/>
        <dbReference type="ChEBI" id="CHEBI:29934"/>
        <dbReference type="EC" id="4.2.1.51"/>
    </reaction>
</comment>
<dbReference type="InterPro" id="IPR001086">
    <property type="entry name" value="Preph_deHydtase"/>
</dbReference>
<proteinExistence type="predicted"/>
<evidence type="ECO:0000256" key="16">
    <source>
        <dbReference type="ARBA" id="ARBA00031520"/>
    </source>
</evidence>
<keyword evidence="9" id="KW-0028">Amino-acid biosynthesis</keyword>
<evidence type="ECO:0000256" key="7">
    <source>
        <dbReference type="ARBA" id="ARBA00014401"/>
    </source>
</evidence>
<evidence type="ECO:0000256" key="13">
    <source>
        <dbReference type="ARBA" id="ARBA00023239"/>
    </source>
</evidence>
<keyword evidence="11" id="KW-0584">Phenylalanine biosynthesis</keyword>
<dbReference type="InterPro" id="IPR036979">
    <property type="entry name" value="CM_dom_sf"/>
</dbReference>
<evidence type="ECO:0000256" key="6">
    <source>
        <dbReference type="ARBA" id="ARBA00013147"/>
    </source>
</evidence>
<accession>A0A2H5XEV9</accession>
<dbReference type="EMBL" id="BEHT01000036">
    <property type="protein sequence ID" value="GBC99728.1"/>
    <property type="molecule type" value="Genomic_DNA"/>
</dbReference>
<dbReference type="UniPathway" id="UPA00120">
    <property type="reaction ID" value="UER00203"/>
</dbReference>
<keyword evidence="12" id="KW-0413">Isomerase</keyword>
<evidence type="ECO:0000259" key="21">
    <source>
        <dbReference type="PROSITE" id="PS51671"/>
    </source>
</evidence>
<dbReference type="AlphaFoldDB" id="A0A2H5XEV9"/>
<dbReference type="InterPro" id="IPR002701">
    <property type="entry name" value="CM_II_prokaryot"/>
</dbReference>
<dbReference type="Pfam" id="PF01817">
    <property type="entry name" value="CM_2"/>
    <property type="match status" value="1"/>
</dbReference>
<dbReference type="SUPFAM" id="SSF48600">
    <property type="entry name" value="Chorismate mutase II"/>
    <property type="match status" value="1"/>
</dbReference>